<keyword evidence="2" id="KW-0812">Transmembrane</keyword>
<evidence type="ECO:0000313" key="4">
    <source>
        <dbReference type="Proteomes" id="UP001140074"/>
    </source>
</evidence>
<protein>
    <recommendedName>
        <fullName evidence="5">G-protein coupled receptors family 3 profile domain-containing protein</fullName>
    </recommendedName>
</protein>
<feature type="region of interest" description="Disordered" evidence="1">
    <location>
        <begin position="408"/>
        <end position="443"/>
    </location>
</feature>
<dbReference type="AlphaFoldDB" id="A0A9W8M629"/>
<feature type="transmembrane region" description="Helical" evidence="2">
    <location>
        <begin position="105"/>
        <end position="131"/>
    </location>
</feature>
<reference evidence="3" key="1">
    <citation type="submission" date="2022-07" db="EMBL/GenBank/DDBJ databases">
        <title>Phylogenomic reconstructions and comparative analyses of Kickxellomycotina fungi.</title>
        <authorList>
            <person name="Reynolds N.K."/>
            <person name="Stajich J.E."/>
            <person name="Barry K."/>
            <person name="Grigoriev I.V."/>
            <person name="Crous P."/>
            <person name="Smith M.E."/>
        </authorList>
    </citation>
    <scope>NUCLEOTIDE SEQUENCE</scope>
    <source>
        <strain evidence="3">RSA 476</strain>
    </source>
</reference>
<feature type="compositionally biased region" description="Low complexity" evidence="1">
    <location>
        <begin position="456"/>
        <end position="471"/>
    </location>
</feature>
<dbReference type="EMBL" id="JANBUY010000046">
    <property type="protein sequence ID" value="KAJ2866046.1"/>
    <property type="molecule type" value="Genomic_DNA"/>
</dbReference>
<feature type="transmembrane region" description="Helical" evidence="2">
    <location>
        <begin position="254"/>
        <end position="273"/>
    </location>
</feature>
<feature type="transmembrane region" description="Helical" evidence="2">
    <location>
        <begin position="186"/>
        <end position="209"/>
    </location>
</feature>
<feature type="region of interest" description="Disordered" evidence="1">
    <location>
        <begin position="455"/>
        <end position="506"/>
    </location>
</feature>
<evidence type="ECO:0000256" key="2">
    <source>
        <dbReference type="SAM" id="Phobius"/>
    </source>
</evidence>
<name>A0A9W8M629_9FUNG</name>
<gene>
    <name evidence="3" type="ORF">GGH94_001821</name>
</gene>
<sequence>MANLMSFSVTPQELLRVKFFLIAGKKLDPRGASDLIMVFVFLAIYLFNFAAVLFMLWNRKYPPLKSKNPILMTFIFLSSIFWFAGDLQVNGHAPLKGTPFVHCKFFGVWMHVLMGVSVMSSLIGLRSYGLYRVFCKGRPFRGVALYVSVIITVLVMLAYGIITQALPEPISVYYMDYVDVCFFHAGYRAGLITFVWVNWAAVIAINWRIRHINCSFNETREIFLACVVVFLVLIGMTTLSYVVPEFALDARYRILATSMNHFGAITVWWLIMYKPLYECLTNRQRYLDEWMRKLRQDGQQEAYHYDAGSLIGNTTLRGDYSYVQNKQESHRLTVLGESGYNNDFDNKGTVIGNTVCDEAIIETTDMIIGCDRVTSQVSSPQPDSPVCSHNGDIELAIHRNNSSSNLVEFSASAPPPVPPKRSVEISTARWPRPPPPVSNKKPWEKLGSVVDRFGAPATSSSLPTSTKPYTPIIHFPEPAATRPLRRNPTQDSNLDDPFSPNKRRLI</sequence>
<feature type="transmembrane region" description="Helical" evidence="2">
    <location>
        <begin position="69"/>
        <end position="85"/>
    </location>
</feature>
<evidence type="ECO:0008006" key="5">
    <source>
        <dbReference type="Google" id="ProtNLM"/>
    </source>
</evidence>
<feature type="transmembrane region" description="Helical" evidence="2">
    <location>
        <begin position="143"/>
        <end position="166"/>
    </location>
</feature>
<proteinExistence type="predicted"/>
<feature type="transmembrane region" description="Helical" evidence="2">
    <location>
        <begin position="221"/>
        <end position="242"/>
    </location>
</feature>
<keyword evidence="4" id="KW-1185">Reference proteome</keyword>
<dbReference type="Proteomes" id="UP001140074">
    <property type="component" value="Unassembled WGS sequence"/>
</dbReference>
<keyword evidence="2" id="KW-0472">Membrane</keyword>
<feature type="transmembrane region" description="Helical" evidence="2">
    <location>
        <begin position="35"/>
        <end position="57"/>
    </location>
</feature>
<accession>A0A9W8M629</accession>
<comment type="caution">
    <text evidence="3">The sequence shown here is derived from an EMBL/GenBank/DDBJ whole genome shotgun (WGS) entry which is preliminary data.</text>
</comment>
<evidence type="ECO:0000256" key="1">
    <source>
        <dbReference type="SAM" id="MobiDB-lite"/>
    </source>
</evidence>
<keyword evidence="2" id="KW-1133">Transmembrane helix</keyword>
<organism evidence="3 4">
    <name type="scientific">Coemansia aciculifera</name>
    <dbReference type="NCBI Taxonomy" id="417176"/>
    <lineage>
        <taxon>Eukaryota</taxon>
        <taxon>Fungi</taxon>
        <taxon>Fungi incertae sedis</taxon>
        <taxon>Zoopagomycota</taxon>
        <taxon>Kickxellomycotina</taxon>
        <taxon>Kickxellomycetes</taxon>
        <taxon>Kickxellales</taxon>
        <taxon>Kickxellaceae</taxon>
        <taxon>Coemansia</taxon>
    </lineage>
</organism>
<evidence type="ECO:0000313" key="3">
    <source>
        <dbReference type="EMBL" id="KAJ2866046.1"/>
    </source>
</evidence>